<dbReference type="EMBL" id="AMZH03008239">
    <property type="protein sequence ID" value="RRT59373.1"/>
    <property type="molecule type" value="Genomic_DNA"/>
</dbReference>
<evidence type="ECO:0000313" key="9">
    <source>
        <dbReference type="EMBL" id="RRT59373.1"/>
    </source>
</evidence>
<gene>
    <name evidence="9" type="ORF">B296_00025507</name>
</gene>
<comment type="subcellular location">
    <subcellularLocation>
        <location evidence="1 6">Nucleus</location>
    </subcellularLocation>
</comment>
<dbReference type="AlphaFoldDB" id="A0A426Z619"/>
<keyword evidence="6 7" id="KW-0175">Coiled coil</keyword>
<keyword evidence="6" id="KW-0156">Chromatin regulator</keyword>
<dbReference type="PANTHER" id="PTHR23163">
    <property type="entry name" value="RING FINGER PROTEIN-RELATED"/>
    <property type="match status" value="1"/>
</dbReference>
<keyword evidence="4 6" id="KW-0862">Zinc</keyword>
<keyword evidence="5 6" id="KW-0539">Nucleus</keyword>
<dbReference type="GO" id="GO:0008270">
    <property type="term" value="F:zinc ion binding"/>
    <property type="evidence" value="ECO:0007669"/>
    <property type="project" value="UniProtKB-KW"/>
</dbReference>
<organism evidence="9 10">
    <name type="scientific">Ensete ventricosum</name>
    <name type="common">Abyssinian banana</name>
    <name type="synonym">Musa ensete</name>
    <dbReference type="NCBI Taxonomy" id="4639"/>
    <lineage>
        <taxon>Eukaryota</taxon>
        <taxon>Viridiplantae</taxon>
        <taxon>Streptophyta</taxon>
        <taxon>Embryophyta</taxon>
        <taxon>Tracheophyta</taxon>
        <taxon>Spermatophyta</taxon>
        <taxon>Magnoliopsida</taxon>
        <taxon>Liliopsida</taxon>
        <taxon>Zingiberales</taxon>
        <taxon>Musaceae</taxon>
        <taxon>Ensete</taxon>
    </lineage>
</organism>
<dbReference type="GO" id="GO:0006325">
    <property type="term" value="P:chromatin organization"/>
    <property type="evidence" value="ECO:0007669"/>
    <property type="project" value="UniProtKB-KW"/>
</dbReference>
<feature type="coiled-coil region" evidence="7">
    <location>
        <begin position="124"/>
        <end position="151"/>
    </location>
</feature>
<sequence>MGSTGEPGRKRRHFSSISPTSAGAAAKKQPFAPFSEDKKFVSDMKDGWKSWFAADIDWMPDRYCTGTEPSRTLLKAAKDLEVEIRKFLMSVEKDSFSWHEKEVNLKVELADIAQRVSLFSESRIAELEQILQKLANERVLLETKFEEATREPSRKEIIQEFKALVSSLPKDMGIMQSEIDKNKGSAVELNSLRAEVQYLSSMLHRKHNLELRVKAAIEAEATSQKRLTSVEAEIDELRWKLEACGREMVAGGFSLKVCSDQVGKLAEDGWQSTVMYENTKKRLLEVQTESDNLRQSFVGMQNKVEKSRLDVTNMLIELEKERYQATLFLLL</sequence>
<evidence type="ECO:0000256" key="8">
    <source>
        <dbReference type="SAM" id="MobiDB-lite"/>
    </source>
</evidence>
<proteinExistence type="inferred from homology"/>
<protein>
    <recommendedName>
        <fullName evidence="6">E3 ubiquitin protein ligase</fullName>
        <ecNumber evidence="6">2.3.2.27</ecNumber>
    </recommendedName>
</protein>
<evidence type="ECO:0000313" key="10">
    <source>
        <dbReference type="Proteomes" id="UP000287651"/>
    </source>
</evidence>
<dbReference type="Proteomes" id="UP000287651">
    <property type="component" value="Unassembled WGS sequence"/>
</dbReference>
<evidence type="ECO:0000256" key="5">
    <source>
        <dbReference type="ARBA" id="ARBA00023242"/>
    </source>
</evidence>
<comment type="catalytic activity">
    <reaction evidence="6">
        <text>S-ubiquitinyl-[E2 ubiquitin-conjugating enzyme]-L-cysteine + [acceptor protein]-L-lysine = [E2 ubiquitin-conjugating enzyme]-L-cysteine + N(6)-ubiquitinyl-[acceptor protein]-L-lysine.</text>
        <dbReference type="EC" id="2.3.2.27"/>
    </reaction>
</comment>
<reference evidence="9 10" key="1">
    <citation type="journal article" date="2014" name="Agronomy (Basel)">
        <title>A Draft Genome Sequence for Ensete ventricosum, the Drought-Tolerant Tree Against Hunger.</title>
        <authorList>
            <person name="Harrison J."/>
            <person name="Moore K.A."/>
            <person name="Paszkiewicz K."/>
            <person name="Jones T."/>
            <person name="Grant M."/>
            <person name="Ambacheew D."/>
            <person name="Muzemil S."/>
            <person name="Studholme D.J."/>
        </authorList>
    </citation>
    <scope>NUCLEOTIDE SEQUENCE [LARGE SCALE GENOMIC DNA]</scope>
</reference>
<dbReference type="UniPathway" id="UPA00143"/>
<comment type="pathway">
    <text evidence="6">Protein modification; protein ubiquitination.</text>
</comment>
<dbReference type="InterPro" id="IPR013956">
    <property type="entry name" value="E3_ubiquit_lig_Bre1"/>
</dbReference>
<keyword evidence="3 6" id="KW-0863">Zinc-finger</keyword>
<evidence type="ECO:0000256" key="2">
    <source>
        <dbReference type="ARBA" id="ARBA00022723"/>
    </source>
</evidence>
<keyword evidence="2 6" id="KW-0479">Metal-binding</keyword>
<evidence type="ECO:0000256" key="6">
    <source>
        <dbReference type="RuleBase" id="RU365038"/>
    </source>
</evidence>
<dbReference type="GO" id="GO:0033503">
    <property type="term" value="C:HULC complex"/>
    <property type="evidence" value="ECO:0007669"/>
    <property type="project" value="TreeGrafter"/>
</dbReference>
<feature type="region of interest" description="Disordered" evidence="8">
    <location>
        <begin position="1"/>
        <end position="29"/>
    </location>
</feature>
<evidence type="ECO:0000256" key="4">
    <source>
        <dbReference type="ARBA" id="ARBA00022833"/>
    </source>
</evidence>
<dbReference type="GO" id="GO:0005634">
    <property type="term" value="C:nucleus"/>
    <property type="evidence" value="ECO:0007669"/>
    <property type="project" value="UniProtKB-SubCell"/>
</dbReference>
<dbReference type="GO" id="GO:0061630">
    <property type="term" value="F:ubiquitin protein ligase activity"/>
    <property type="evidence" value="ECO:0007669"/>
    <property type="project" value="UniProtKB-EC"/>
</dbReference>
<accession>A0A426Z619</accession>
<evidence type="ECO:0000256" key="1">
    <source>
        <dbReference type="ARBA" id="ARBA00004123"/>
    </source>
</evidence>
<dbReference type="PANTHER" id="PTHR23163:SF0">
    <property type="entry name" value="E3 UBIQUITIN-PROTEIN LIGASE BRE1"/>
    <property type="match status" value="1"/>
</dbReference>
<dbReference type="GO" id="GO:0016567">
    <property type="term" value="P:protein ubiquitination"/>
    <property type="evidence" value="ECO:0007669"/>
    <property type="project" value="UniProtKB-UniRule"/>
</dbReference>
<dbReference type="EC" id="2.3.2.27" evidence="6"/>
<evidence type="ECO:0000256" key="3">
    <source>
        <dbReference type="ARBA" id="ARBA00022771"/>
    </source>
</evidence>
<keyword evidence="6" id="KW-0833">Ubl conjugation pathway</keyword>
<keyword evidence="6" id="KW-0808">Transferase</keyword>
<comment type="caution">
    <text evidence="9">The sequence shown here is derived from an EMBL/GenBank/DDBJ whole genome shotgun (WGS) entry which is preliminary data.</text>
</comment>
<name>A0A426Z619_ENSVE</name>
<comment type="similarity">
    <text evidence="6">Belongs to the BRE1 family.</text>
</comment>
<evidence type="ECO:0000256" key="7">
    <source>
        <dbReference type="SAM" id="Coils"/>
    </source>
</evidence>